<organism evidence="1 2">
    <name type="scientific">Mycolicibacterium farcinogenes</name>
    <name type="common">Mycobacterium farcinogenes</name>
    <dbReference type="NCBI Taxonomy" id="1802"/>
    <lineage>
        <taxon>Bacteria</taxon>
        <taxon>Bacillati</taxon>
        <taxon>Actinomycetota</taxon>
        <taxon>Actinomycetes</taxon>
        <taxon>Mycobacteriales</taxon>
        <taxon>Mycobacteriaceae</taxon>
        <taxon>Mycolicibacterium</taxon>
    </lineage>
</organism>
<reference evidence="1" key="1">
    <citation type="submission" date="2021-07" db="EMBL/GenBank/DDBJ databases">
        <title>Complete Genome Sequences of Mycobacterium farcinogenes Isolated from Clinical Specimens from Patients in Thailand.</title>
        <authorList>
            <person name="Sodsai P."/>
        </authorList>
    </citation>
    <scope>NUCLEOTIDE SEQUENCE</scope>
    <source>
        <strain evidence="1">BKK/CU-MFGFA-001</strain>
    </source>
</reference>
<dbReference type="EMBL" id="CP081673">
    <property type="protein sequence ID" value="QZH63806.1"/>
    <property type="molecule type" value="Genomic_DNA"/>
</dbReference>
<protein>
    <submittedName>
        <fullName evidence="1">Uncharacterized protein</fullName>
    </submittedName>
</protein>
<proteinExistence type="predicted"/>
<evidence type="ECO:0000313" key="2">
    <source>
        <dbReference type="Proteomes" id="UP000825598"/>
    </source>
</evidence>
<name>A0ACD1F9T2_MYCFR</name>
<gene>
    <name evidence="1" type="ORF">K6L26_17140</name>
</gene>
<keyword evidence="2" id="KW-1185">Reference proteome</keyword>
<sequence length="89" mass="10303">MMTERGQLAQDTWDGIDKRSVLHTHPADGWEVAWSDGEVWPLIMWVVFDDGELTGIAVDGWPTRVDKAWADQLFGEEPIRRYAYRKVAR</sequence>
<dbReference type="Proteomes" id="UP000825598">
    <property type="component" value="Chromosome"/>
</dbReference>
<accession>A0ACD1F9T2</accession>
<evidence type="ECO:0000313" key="1">
    <source>
        <dbReference type="EMBL" id="QZH63806.1"/>
    </source>
</evidence>